<proteinExistence type="inferred from homology"/>
<dbReference type="PROSITE" id="PS50893">
    <property type="entry name" value="ABC_TRANSPORTER_2"/>
    <property type="match status" value="2"/>
</dbReference>
<dbReference type="HOGENOM" id="CLU_000604_27_1_1"/>
<feature type="transmembrane region" description="Helical" evidence="10">
    <location>
        <begin position="932"/>
        <end position="949"/>
    </location>
</feature>
<dbReference type="InParanoid" id="D8RPR3"/>
<keyword evidence="14" id="KW-1185">Reference proteome</keyword>
<keyword evidence="4 10" id="KW-0812">Transmembrane</keyword>
<dbReference type="FunFam" id="1.20.1560.10:FF:000002">
    <property type="entry name" value="ABC transporter C family member 5"/>
    <property type="match status" value="1"/>
</dbReference>
<feature type="transmembrane region" description="Helical" evidence="10">
    <location>
        <begin position="334"/>
        <end position="360"/>
    </location>
</feature>
<dbReference type="Proteomes" id="UP000001514">
    <property type="component" value="Unassembled WGS sequence"/>
</dbReference>
<dbReference type="EMBL" id="GL377586">
    <property type="protein sequence ID" value="EFJ25528.1"/>
    <property type="molecule type" value="Genomic_DNA"/>
</dbReference>
<feature type="transmembrane region" description="Helical" evidence="10">
    <location>
        <begin position="706"/>
        <end position="727"/>
    </location>
</feature>
<reference evidence="13 14" key="1">
    <citation type="journal article" date="2011" name="Science">
        <title>The Selaginella genome identifies genetic changes associated with the evolution of vascular plants.</title>
        <authorList>
            <person name="Banks J.A."/>
            <person name="Nishiyama T."/>
            <person name="Hasebe M."/>
            <person name="Bowman J.L."/>
            <person name="Gribskov M."/>
            <person name="dePamphilis C."/>
            <person name="Albert V.A."/>
            <person name="Aono N."/>
            <person name="Aoyama T."/>
            <person name="Ambrose B.A."/>
            <person name="Ashton N.W."/>
            <person name="Axtell M.J."/>
            <person name="Barker E."/>
            <person name="Barker M.S."/>
            <person name="Bennetzen J.L."/>
            <person name="Bonawitz N.D."/>
            <person name="Chapple C."/>
            <person name="Cheng C."/>
            <person name="Correa L.G."/>
            <person name="Dacre M."/>
            <person name="DeBarry J."/>
            <person name="Dreyer I."/>
            <person name="Elias M."/>
            <person name="Engstrom E.M."/>
            <person name="Estelle M."/>
            <person name="Feng L."/>
            <person name="Finet C."/>
            <person name="Floyd S.K."/>
            <person name="Frommer W.B."/>
            <person name="Fujita T."/>
            <person name="Gramzow L."/>
            <person name="Gutensohn M."/>
            <person name="Harholt J."/>
            <person name="Hattori M."/>
            <person name="Heyl A."/>
            <person name="Hirai T."/>
            <person name="Hiwatashi Y."/>
            <person name="Ishikawa M."/>
            <person name="Iwata M."/>
            <person name="Karol K.G."/>
            <person name="Koehler B."/>
            <person name="Kolukisaoglu U."/>
            <person name="Kubo M."/>
            <person name="Kurata T."/>
            <person name="Lalonde S."/>
            <person name="Li K."/>
            <person name="Li Y."/>
            <person name="Litt A."/>
            <person name="Lyons E."/>
            <person name="Manning G."/>
            <person name="Maruyama T."/>
            <person name="Michael T.P."/>
            <person name="Mikami K."/>
            <person name="Miyazaki S."/>
            <person name="Morinaga S."/>
            <person name="Murata T."/>
            <person name="Mueller-Roeber B."/>
            <person name="Nelson D.R."/>
            <person name="Obara M."/>
            <person name="Oguri Y."/>
            <person name="Olmstead R.G."/>
            <person name="Onodera N."/>
            <person name="Petersen B.L."/>
            <person name="Pils B."/>
            <person name="Prigge M."/>
            <person name="Rensing S.A."/>
            <person name="Riano-Pachon D.M."/>
            <person name="Roberts A.W."/>
            <person name="Sato Y."/>
            <person name="Scheller H.V."/>
            <person name="Schulz B."/>
            <person name="Schulz C."/>
            <person name="Shakirov E.V."/>
            <person name="Shibagaki N."/>
            <person name="Shinohara N."/>
            <person name="Shippen D.E."/>
            <person name="Soerensen I."/>
            <person name="Sotooka R."/>
            <person name="Sugimoto N."/>
            <person name="Sugita M."/>
            <person name="Sumikawa N."/>
            <person name="Tanurdzic M."/>
            <person name="Theissen G."/>
            <person name="Ulvskov P."/>
            <person name="Wakazuki S."/>
            <person name="Weng J.K."/>
            <person name="Willats W.W."/>
            <person name="Wipf D."/>
            <person name="Wolf P.G."/>
            <person name="Yang L."/>
            <person name="Zimmer A.D."/>
            <person name="Zhu Q."/>
            <person name="Mitros T."/>
            <person name="Hellsten U."/>
            <person name="Loque D."/>
            <person name="Otillar R."/>
            <person name="Salamov A."/>
            <person name="Schmutz J."/>
            <person name="Shapiro H."/>
            <person name="Lindquist E."/>
            <person name="Lucas S."/>
            <person name="Rokhsar D."/>
            <person name="Grigoriev I.V."/>
        </authorList>
    </citation>
    <scope>NUCLEOTIDE SEQUENCE [LARGE SCALE GENOMIC DNA]</scope>
</reference>
<dbReference type="InterPro" id="IPR011527">
    <property type="entry name" value="ABC1_TM_dom"/>
</dbReference>
<dbReference type="CDD" id="cd18579">
    <property type="entry name" value="ABC_6TM_ABCC_D1"/>
    <property type="match status" value="1"/>
</dbReference>
<dbReference type="KEGG" id="smo:SELMODRAFT_99030"/>
<feature type="domain" description="ABC transmembrane type-1" evidence="12">
    <location>
        <begin position="709"/>
        <end position="983"/>
    </location>
</feature>
<dbReference type="FunFam" id="3.40.50.300:FF:000997">
    <property type="entry name" value="Multidrug resistance-associated protein 1"/>
    <property type="match status" value="1"/>
</dbReference>
<dbReference type="CDD" id="cd03244">
    <property type="entry name" value="ABCC_MRP_domain2"/>
    <property type="match status" value="1"/>
</dbReference>
<organism evidence="14">
    <name type="scientific">Selaginella moellendorffii</name>
    <name type="common">Spikemoss</name>
    <dbReference type="NCBI Taxonomy" id="88036"/>
    <lineage>
        <taxon>Eukaryota</taxon>
        <taxon>Viridiplantae</taxon>
        <taxon>Streptophyta</taxon>
        <taxon>Embryophyta</taxon>
        <taxon>Tracheophyta</taxon>
        <taxon>Lycopodiopsida</taxon>
        <taxon>Selaginellales</taxon>
        <taxon>Selaginellaceae</taxon>
        <taxon>Selaginella</taxon>
    </lineage>
</organism>
<dbReference type="InterPro" id="IPR044726">
    <property type="entry name" value="ABCC_6TM_D2"/>
</dbReference>
<dbReference type="GO" id="GO:0055085">
    <property type="term" value="P:transmembrane transport"/>
    <property type="evidence" value="ECO:0000318"/>
    <property type="project" value="GO_Central"/>
</dbReference>
<dbReference type="PANTHER" id="PTHR24223:SF108">
    <property type="entry name" value="ABC TRANSPORTER C FAMILY MEMBER 8"/>
    <property type="match status" value="1"/>
</dbReference>
<protein>
    <submittedName>
        <fullName evidence="13">ATP-binding cassette transporter, subfamily C, member 6, SmABCC6</fullName>
    </submittedName>
</protein>
<keyword evidence="7 13" id="KW-0067">ATP-binding</keyword>
<dbReference type="GO" id="GO:0016887">
    <property type="term" value="F:ATP hydrolysis activity"/>
    <property type="evidence" value="ECO:0007669"/>
    <property type="project" value="InterPro"/>
</dbReference>
<keyword evidence="3" id="KW-0813">Transport</keyword>
<dbReference type="InterPro" id="IPR044746">
    <property type="entry name" value="ABCC_6TM_D1"/>
</dbReference>
<evidence type="ECO:0000256" key="10">
    <source>
        <dbReference type="SAM" id="Phobius"/>
    </source>
</evidence>
<dbReference type="SUPFAM" id="SSF90123">
    <property type="entry name" value="ABC transporter transmembrane region"/>
    <property type="match status" value="2"/>
</dbReference>
<dbReference type="GO" id="GO:0140359">
    <property type="term" value="F:ABC-type transporter activity"/>
    <property type="evidence" value="ECO:0000318"/>
    <property type="project" value="GO_Central"/>
</dbReference>
<dbReference type="PROSITE" id="PS50929">
    <property type="entry name" value="ABC_TM1F"/>
    <property type="match status" value="2"/>
</dbReference>
<dbReference type="SUPFAM" id="SSF52540">
    <property type="entry name" value="P-loop containing nucleoside triphosphate hydrolases"/>
    <property type="match status" value="2"/>
</dbReference>
<dbReference type="Gene3D" id="1.20.1560.10">
    <property type="entry name" value="ABC transporter type 1, transmembrane domain"/>
    <property type="match status" value="2"/>
</dbReference>
<keyword evidence="8 10" id="KW-1133">Transmembrane helix</keyword>
<evidence type="ECO:0000313" key="13">
    <source>
        <dbReference type="EMBL" id="EFJ25528.1"/>
    </source>
</evidence>
<evidence type="ECO:0000256" key="2">
    <source>
        <dbReference type="ARBA" id="ARBA00009726"/>
    </source>
</evidence>
<gene>
    <name evidence="13" type="primary">SmABCC6</name>
    <name evidence="13" type="ORF">SELMODRAFT_99030</name>
</gene>
<sequence>MDCPRTPLLGSSSISNDHGSSWKDSLFFSWLNPLLAIGAKKPLQRCDVPALRDQDDTAERTHAGLIQALSKVGDDHTPSSLFWAIARCHWREIWRTGALALVKTIAISCNPLFLRYFTSFVAASNGGGGLPARTRGYLLVAALFSAKILECLSQRHWFFGARRLGLRLRSSIVAAIYAKELKLSHQSRQRHASGEIVSYISVDAYRLGEFFWWSHQLWTVPLQISIALAILVSTVGLATLSGLLVILITAAIQAPLAKIQQRNQYNLMVAQDQRLRVSSSILSSMKIIKLQAWERYFQQLIESFRAREYAWLYGVKQIWAAGSVMFWMSPVVTASVVFATCIPLSIKLDATLVFTVLATFRVIQEPVRNLPDVLTAMIQARVSLERLSKFFQDAELQEDAVERDFFSRQHDVISIDSATFAWEETGKFSLADLSLKITRGELIAVCGAVGSGKSTLLHSILGEVPRFSGKAKVCGSIGYVSQTAWIRSGSVRENILFGEAMDKTFYERVIKACALEEDLAGFSHGDLTEIGERGLNLSGGQKQRLQLARALYANAEIYLLDDPFSAVDAQTAATLFQASLACILQQLRNKTVILVTHQVEFLSSVDKILVMESGRIVQSGSYQELLISSGNIFSRLVNAHEDSFIFQVHHTNNESHRHETYQRQLSKSSENKTSYQQLIQDEEIAAGNLGLKPYLDYIDGSGSRSLLGLVLVFQALFVFGVLSSNYWLATQVANPNTSVQTLIGVFTAISFASTGLVYARARFLVSIGLRASRAFFSGLINSLFRAPMAMFDSTPLGRILSRASSDMSILDVEVQSYFNFSLSGLSEMVGMVVIITLVTWQILFVAIPTFAILWRIQRYYLKTARELVRINGTTKAPVLNHTGETVNGAVPIRAFRKQSMFTQENMKLVNSDASVSLHTYAGYEWLSLRVEFLGMIVLLTAALLVVIFRDQLSSGFAGLSLTYAFALNGCQVFLIQSVSYLSGYIVAVERISQYMKLPEEAPLVIESNRPPAAWPAHGEVELQNLQIRYRTNSPLVLKGISCMFPGGKKVGLVGRTGSGKTTLISALFRLVEPDGGRILIDRIDITTIGLFDLRTRIGVIPQEAFLFRGTVRSNLDPLQQFSDEQIWQSLRKCQLLKAVKETPKQLDSLVSDDGENWSAGQRQLFCLARVLLKRSKVLVLDEATASIDSTTDAVLQKVIRDEFSDCTVITVAHRISTVIDSDLILGLKNGYMVECDSPQALLDNQNSLFAKLVAEYWSSCDK</sequence>
<feature type="domain" description="ABC transporter" evidence="11">
    <location>
        <begin position="413"/>
        <end position="638"/>
    </location>
</feature>
<dbReference type="InterPro" id="IPR017871">
    <property type="entry name" value="ABC_transporter-like_CS"/>
</dbReference>
<dbReference type="CDD" id="cd18580">
    <property type="entry name" value="ABC_6TM_ABCC_D2"/>
    <property type="match status" value="1"/>
</dbReference>
<dbReference type="Gramene" id="EFJ25528">
    <property type="protein sequence ID" value="EFJ25528"/>
    <property type="gene ID" value="SELMODRAFT_99030"/>
</dbReference>
<evidence type="ECO:0000256" key="7">
    <source>
        <dbReference type="ARBA" id="ARBA00022840"/>
    </source>
</evidence>
<dbReference type="InterPro" id="IPR036640">
    <property type="entry name" value="ABC1_TM_sf"/>
</dbReference>
<dbReference type="Pfam" id="PF00005">
    <property type="entry name" value="ABC_tran"/>
    <property type="match status" value="2"/>
</dbReference>
<evidence type="ECO:0000256" key="4">
    <source>
        <dbReference type="ARBA" id="ARBA00022692"/>
    </source>
</evidence>
<feature type="domain" description="ABC transporter" evidence="11">
    <location>
        <begin position="1020"/>
        <end position="1254"/>
    </location>
</feature>
<dbReference type="Pfam" id="PF00664">
    <property type="entry name" value="ABC_membrane"/>
    <property type="match status" value="2"/>
</dbReference>
<dbReference type="InterPro" id="IPR003593">
    <property type="entry name" value="AAA+_ATPase"/>
</dbReference>
<feature type="transmembrane region" description="Helical" evidence="10">
    <location>
        <begin position="739"/>
        <end position="759"/>
    </location>
</feature>
<feature type="domain" description="ABC transmembrane type-1" evidence="12">
    <location>
        <begin position="98"/>
        <end position="379"/>
    </location>
</feature>
<dbReference type="FunFam" id="1.20.1560.10:FF:000003">
    <property type="entry name" value="ABC transporter C family member 10"/>
    <property type="match status" value="1"/>
</dbReference>
<dbReference type="GO" id="GO:0005524">
    <property type="term" value="F:ATP binding"/>
    <property type="evidence" value="ECO:0007669"/>
    <property type="project" value="UniProtKB-KW"/>
</dbReference>
<dbReference type="PANTHER" id="PTHR24223">
    <property type="entry name" value="ATP-BINDING CASSETTE SUB-FAMILY C"/>
    <property type="match status" value="1"/>
</dbReference>
<evidence type="ECO:0000259" key="12">
    <source>
        <dbReference type="PROSITE" id="PS50929"/>
    </source>
</evidence>
<name>D8RPR3_SELML</name>
<accession>D8RPR3</accession>
<evidence type="ECO:0000256" key="6">
    <source>
        <dbReference type="ARBA" id="ARBA00022741"/>
    </source>
</evidence>
<evidence type="ECO:0000256" key="3">
    <source>
        <dbReference type="ARBA" id="ARBA00022448"/>
    </source>
</evidence>
<dbReference type="GO" id="GO:0016020">
    <property type="term" value="C:membrane"/>
    <property type="evidence" value="ECO:0007669"/>
    <property type="project" value="UniProtKB-SubCell"/>
</dbReference>
<dbReference type="AlphaFoldDB" id="D8RPR3"/>
<dbReference type="OMA" id="LLYALTX"/>
<dbReference type="FunFam" id="3.40.50.300:FF:000169">
    <property type="entry name" value="ABC transporter C family member 3"/>
    <property type="match status" value="1"/>
</dbReference>
<feature type="transmembrane region" description="Helical" evidence="10">
    <location>
        <begin position="961"/>
        <end position="987"/>
    </location>
</feature>
<evidence type="ECO:0000256" key="8">
    <source>
        <dbReference type="ARBA" id="ARBA00022989"/>
    </source>
</evidence>
<evidence type="ECO:0000313" key="14">
    <source>
        <dbReference type="Proteomes" id="UP000001514"/>
    </source>
</evidence>
<dbReference type="eggNOG" id="KOG0054">
    <property type="taxonomic scope" value="Eukaryota"/>
</dbReference>
<dbReference type="InterPro" id="IPR027417">
    <property type="entry name" value="P-loop_NTPase"/>
</dbReference>
<dbReference type="InterPro" id="IPR003439">
    <property type="entry name" value="ABC_transporter-like_ATP-bd"/>
</dbReference>
<feature type="transmembrane region" description="Helical" evidence="10">
    <location>
        <begin position="226"/>
        <end position="252"/>
    </location>
</feature>
<dbReference type="PROSITE" id="PS00211">
    <property type="entry name" value="ABC_TRANSPORTER_1"/>
    <property type="match status" value="1"/>
</dbReference>
<dbReference type="SMART" id="SM00382">
    <property type="entry name" value="AAA"/>
    <property type="match status" value="2"/>
</dbReference>
<dbReference type="CDD" id="cd03250">
    <property type="entry name" value="ABCC_MRP_domain1"/>
    <property type="match status" value="1"/>
</dbReference>
<feature type="transmembrane region" description="Helical" evidence="10">
    <location>
        <begin position="828"/>
        <end position="854"/>
    </location>
</feature>
<comment type="similarity">
    <text evidence="2">Belongs to the ABC transporter superfamily. ABCC family. Conjugate transporter (TC 3.A.1.208) subfamily.</text>
</comment>
<keyword evidence="6" id="KW-0547">Nucleotide-binding</keyword>
<keyword evidence="9 10" id="KW-0472">Membrane</keyword>
<dbReference type="Gene3D" id="3.40.50.300">
    <property type="entry name" value="P-loop containing nucleotide triphosphate hydrolases"/>
    <property type="match status" value="2"/>
</dbReference>
<evidence type="ECO:0000256" key="5">
    <source>
        <dbReference type="ARBA" id="ARBA00022737"/>
    </source>
</evidence>
<comment type="subcellular location">
    <subcellularLocation>
        <location evidence="1">Membrane</location>
        <topology evidence="1">Multi-pass membrane protein</topology>
    </subcellularLocation>
</comment>
<evidence type="ECO:0000256" key="9">
    <source>
        <dbReference type="ARBA" id="ARBA00023136"/>
    </source>
</evidence>
<keyword evidence="5" id="KW-0677">Repeat</keyword>
<evidence type="ECO:0000259" key="11">
    <source>
        <dbReference type="PROSITE" id="PS50893"/>
    </source>
</evidence>
<dbReference type="InterPro" id="IPR050173">
    <property type="entry name" value="ABC_transporter_C-like"/>
</dbReference>
<evidence type="ECO:0000256" key="1">
    <source>
        <dbReference type="ARBA" id="ARBA00004141"/>
    </source>
</evidence>